<dbReference type="Pfam" id="PF13516">
    <property type="entry name" value="LRR_6"/>
    <property type="match status" value="2"/>
</dbReference>
<dbReference type="KEGG" id="jcu:105645677"/>
<dbReference type="STRING" id="180498.A0A067JN57"/>
<dbReference type="Proteomes" id="UP000027138">
    <property type="component" value="Unassembled WGS sequence"/>
</dbReference>
<organism evidence="1 2">
    <name type="scientific">Jatropha curcas</name>
    <name type="common">Barbados nut</name>
    <dbReference type="NCBI Taxonomy" id="180498"/>
    <lineage>
        <taxon>Eukaryota</taxon>
        <taxon>Viridiplantae</taxon>
        <taxon>Streptophyta</taxon>
        <taxon>Embryophyta</taxon>
        <taxon>Tracheophyta</taxon>
        <taxon>Spermatophyta</taxon>
        <taxon>Magnoliopsida</taxon>
        <taxon>eudicotyledons</taxon>
        <taxon>Gunneridae</taxon>
        <taxon>Pentapetalae</taxon>
        <taxon>rosids</taxon>
        <taxon>fabids</taxon>
        <taxon>Malpighiales</taxon>
        <taxon>Euphorbiaceae</taxon>
        <taxon>Crotonoideae</taxon>
        <taxon>Jatropheae</taxon>
        <taxon>Jatropha</taxon>
    </lineage>
</organism>
<dbReference type="SMART" id="SM00367">
    <property type="entry name" value="LRR_CC"/>
    <property type="match status" value="7"/>
</dbReference>
<dbReference type="InterPro" id="IPR051341">
    <property type="entry name" value="Zyg-11_UBL_adapter"/>
</dbReference>
<name>A0A067JN57_JATCU</name>
<proteinExistence type="predicted"/>
<evidence type="ECO:0000313" key="1">
    <source>
        <dbReference type="EMBL" id="KDP25302.1"/>
    </source>
</evidence>
<dbReference type="OrthoDB" id="550575at2759"/>
<gene>
    <name evidence="1" type="ORF">JCGZ_20458</name>
</gene>
<dbReference type="InterPro" id="IPR006553">
    <property type="entry name" value="Leu-rich_rpt_Cys-con_subtyp"/>
</dbReference>
<dbReference type="SUPFAM" id="SSF52047">
    <property type="entry name" value="RNI-like"/>
    <property type="match status" value="1"/>
</dbReference>
<dbReference type="Gene3D" id="3.80.10.10">
    <property type="entry name" value="Ribonuclease Inhibitor"/>
    <property type="match status" value="4"/>
</dbReference>
<dbReference type="EMBL" id="KK914993">
    <property type="protein sequence ID" value="KDP25302.1"/>
    <property type="molecule type" value="Genomic_DNA"/>
</dbReference>
<sequence length="599" mass="66534">METESRLVRMCIEAACDSRESVEKWRRQRRSLERIPSPLADALLGRLIHRRILFPSLLELFKQSVEVVDLRGESAVDAEWMAYLGAFRYLRYLNLSDCRRINSSALWALTGMTSLKELDLSRCVKVTDTGIRHLLSISTMEILRISGTGLTADGVALLSSLRNLSLLDLGGLPVTDVALSSLQVLTKLEYLDLWGSNITNKGVIALQRFPKLSFLNLAWTSVTRLPNMPSLECLNLSDCAIESILEGDGNKAPLTRLVLSGATFANEAEVFLHIKRSFLSFLDVSNSSLQGFYFLPCMEVLGHLDLSSCMMGDDSVELIACIGANLRNLNLSKTRVTSNGVAILAQHVPKLEFLSLSHAPIDDLAISHIGMMPSLKAIDLSNTNIKGFIHQAGAETNLIPSLTALQKLSDLQSLNLEHTQVRDAALDPVSSFQELRHLSLRSASLSDATLYHLSSLSKLTNLAICDAVVTNYGLDLFRPPKALKMLDLRGCWLLTEEAISAFCKKHPVTEVRHELLSTSISDQTSANRPSPSRILLRPSQVNRKQEKMPVSRPMSNTFIDQRLKYSREELLALQYHSLSLGSSDNRCLAMPEKQFDEKD</sequence>
<dbReference type="InterPro" id="IPR032675">
    <property type="entry name" value="LRR_dom_sf"/>
</dbReference>
<dbReference type="InterPro" id="IPR001611">
    <property type="entry name" value="Leu-rich_rpt"/>
</dbReference>
<evidence type="ECO:0000313" key="2">
    <source>
        <dbReference type="Proteomes" id="UP000027138"/>
    </source>
</evidence>
<accession>A0A067JN57</accession>
<protein>
    <submittedName>
        <fullName evidence="1">Uncharacterized protein</fullName>
    </submittedName>
</protein>
<keyword evidence="2" id="KW-1185">Reference proteome</keyword>
<reference evidence="1 2" key="1">
    <citation type="journal article" date="2014" name="PLoS ONE">
        <title>Global Analysis of Gene Expression Profiles in Physic Nut (Jatropha curcas L.) Seedlings Exposed to Salt Stress.</title>
        <authorList>
            <person name="Zhang L."/>
            <person name="Zhang C."/>
            <person name="Wu P."/>
            <person name="Chen Y."/>
            <person name="Li M."/>
            <person name="Jiang H."/>
            <person name="Wu G."/>
        </authorList>
    </citation>
    <scope>NUCLEOTIDE SEQUENCE [LARGE SCALE GENOMIC DNA]</scope>
    <source>
        <strain evidence="2">cv. GZQX0401</strain>
        <tissue evidence="1">Young leaves</tissue>
    </source>
</reference>
<dbReference type="AlphaFoldDB" id="A0A067JN57"/>
<dbReference type="PANTHER" id="PTHR12904:SF23">
    <property type="entry name" value="PROTEIN ZER-1 HOMOLOG"/>
    <property type="match status" value="1"/>
</dbReference>
<dbReference type="PANTHER" id="PTHR12904">
    <property type="match status" value="1"/>
</dbReference>